<dbReference type="InParanoid" id="A0A0C3HMQ1"/>
<keyword evidence="2" id="KW-1185">Reference proteome</keyword>
<dbReference type="OrthoDB" id="3470112at2759"/>
<reference evidence="2" key="2">
    <citation type="submission" date="2015-01" db="EMBL/GenBank/DDBJ databases">
        <title>Evolutionary Origins and Diversification of the Mycorrhizal Mutualists.</title>
        <authorList>
            <consortium name="DOE Joint Genome Institute"/>
            <consortium name="Mycorrhizal Genomics Consortium"/>
            <person name="Kohler A."/>
            <person name="Kuo A."/>
            <person name="Nagy L.G."/>
            <person name="Floudas D."/>
            <person name="Copeland A."/>
            <person name="Barry K.W."/>
            <person name="Cichocki N."/>
            <person name="Veneault-Fourrey C."/>
            <person name="LaButti K."/>
            <person name="Lindquist E.A."/>
            <person name="Lipzen A."/>
            <person name="Lundell T."/>
            <person name="Morin E."/>
            <person name="Murat C."/>
            <person name="Riley R."/>
            <person name="Ohm R."/>
            <person name="Sun H."/>
            <person name="Tunlid A."/>
            <person name="Henrissat B."/>
            <person name="Grigoriev I.V."/>
            <person name="Hibbett D.S."/>
            <person name="Martin F."/>
        </authorList>
    </citation>
    <scope>NUCLEOTIDE SEQUENCE [LARGE SCALE GENOMIC DNA]</scope>
    <source>
        <strain evidence="2">Zn</strain>
    </source>
</reference>
<gene>
    <name evidence="1" type="ORF">OIDMADRAFT_143744</name>
</gene>
<dbReference type="AlphaFoldDB" id="A0A0C3HMQ1"/>
<organism evidence="1 2">
    <name type="scientific">Oidiodendron maius (strain Zn)</name>
    <dbReference type="NCBI Taxonomy" id="913774"/>
    <lineage>
        <taxon>Eukaryota</taxon>
        <taxon>Fungi</taxon>
        <taxon>Dikarya</taxon>
        <taxon>Ascomycota</taxon>
        <taxon>Pezizomycotina</taxon>
        <taxon>Leotiomycetes</taxon>
        <taxon>Leotiomycetes incertae sedis</taxon>
        <taxon>Myxotrichaceae</taxon>
        <taxon>Oidiodendron</taxon>
    </lineage>
</organism>
<evidence type="ECO:0000313" key="1">
    <source>
        <dbReference type="EMBL" id="KIN04315.1"/>
    </source>
</evidence>
<accession>A0A0C3HMQ1</accession>
<reference evidence="1 2" key="1">
    <citation type="submission" date="2014-04" db="EMBL/GenBank/DDBJ databases">
        <authorList>
            <consortium name="DOE Joint Genome Institute"/>
            <person name="Kuo A."/>
            <person name="Martino E."/>
            <person name="Perotto S."/>
            <person name="Kohler A."/>
            <person name="Nagy L.G."/>
            <person name="Floudas D."/>
            <person name="Copeland A."/>
            <person name="Barry K.W."/>
            <person name="Cichocki N."/>
            <person name="Veneault-Fourrey C."/>
            <person name="LaButti K."/>
            <person name="Lindquist E.A."/>
            <person name="Lipzen A."/>
            <person name="Lundell T."/>
            <person name="Morin E."/>
            <person name="Murat C."/>
            <person name="Sun H."/>
            <person name="Tunlid A."/>
            <person name="Henrissat B."/>
            <person name="Grigoriev I.V."/>
            <person name="Hibbett D.S."/>
            <person name="Martin F."/>
            <person name="Nordberg H.P."/>
            <person name="Cantor M.N."/>
            <person name="Hua S.X."/>
        </authorList>
    </citation>
    <scope>NUCLEOTIDE SEQUENCE [LARGE SCALE GENOMIC DNA]</scope>
    <source>
        <strain evidence="1 2">Zn</strain>
    </source>
</reference>
<evidence type="ECO:0000313" key="2">
    <source>
        <dbReference type="Proteomes" id="UP000054321"/>
    </source>
</evidence>
<protein>
    <submittedName>
        <fullName evidence="1">Uncharacterized protein</fullName>
    </submittedName>
</protein>
<sequence>MVDPQQIFCCEHAQIRQESKLYKDPYREYHSALYRSFLAFSERRRRAWALMKLIREVDSRPTVSDAASFSPSAIPQQVLTPEALEDNPITPDTPYVLHLITRHDFGPVISHRYFACPSNLEDDWEEATLAQWFVNGESFKLRACKWDFKCPVDSMFYRLVLRPNLALRPMQPTASDS</sequence>
<dbReference type="Proteomes" id="UP000054321">
    <property type="component" value="Unassembled WGS sequence"/>
</dbReference>
<dbReference type="HOGENOM" id="CLU_1518333_0_0_1"/>
<proteinExistence type="predicted"/>
<name>A0A0C3HMQ1_OIDMZ</name>
<dbReference type="EMBL" id="KN832873">
    <property type="protein sequence ID" value="KIN04315.1"/>
    <property type="molecule type" value="Genomic_DNA"/>
</dbReference>